<proteinExistence type="predicted"/>
<sequence>MEMQMQPLQATFSTQAQAESVVRKLSALRADRFRLERADGSAGSSPGREPWNAEIGSELGADAAEFTLAALVPTDALAQARTVIRQAGGQLD</sequence>
<dbReference type="RefSeq" id="WP_378096920.1">
    <property type="nucleotide sequence ID" value="NZ_JBHSEP010000009.1"/>
</dbReference>
<dbReference type="EMBL" id="JBHSEP010000009">
    <property type="protein sequence ID" value="MFC4599330.1"/>
    <property type="molecule type" value="Genomic_DNA"/>
</dbReference>
<organism evidence="1 2">
    <name type="scientific">Cohnella hongkongensis</name>
    <dbReference type="NCBI Taxonomy" id="178337"/>
    <lineage>
        <taxon>Bacteria</taxon>
        <taxon>Bacillati</taxon>
        <taxon>Bacillota</taxon>
        <taxon>Bacilli</taxon>
        <taxon>Bacillales</taxon>
        <taxon>Paenibacillaceae</taxon>
        <taxon>Cohnella</taxon>
    </lineage>
</organism>
<accession>A0ABV9FEV9</accession>
<gene>
    <name evidence="1" type="ORF">ACFO3S_13840</name>
</gene>
<protein>
    <submittedName>
        <fullName evidence="1">Uncharacterized protein</fullName>
    </submittedName>
</protein>
<comment type="caution">
    <text evidence="1">The sequence shown here is derived from an EMBL/GenBank/DDBJ whole genome shotgun (WGS) entry which is preliminary data.</text>
</comment>
<reference evidence="2" key="1">
    <citation type="journal article" date="2019" name="Int. J. Syst. Evol. Microbiol.">
        <title>The Global Catalogue of Microorganisms (GCM) 10K type strain sequencing project: providing services to taxonomists for standard genome sequencing and annotation.</title>
        <authorList>
            <consortium name="The Broad Institute Genomics Platform"/>
            <consortium name="The Broad Institute Genome Sequencing Center for Infectious Disease"/>
            <person name="Wu L."/>
            <person name="Ma J."/>
        </authorList>
    </citation>
    <scope>NUCLEOTIDE SEQUENCE [LARGE SCALE GENOMIC DNA]</scope>
    <source>
        <strain evidence="2">CCUG 49571</strain>
    </source>
</reference>
<keyword evidence="2" id="KW-1185">Reference proteome</keyword>
<evidence type="ECO:0000313" key="2">
    <source>
        <dbReference type="Proteomes" id="UP001596028"/>
    </source>
</evidence>
<dbReference type="Proteomes" id="UP001596028">
    <property type="component" value="Unassembled WGS sequence"/>
</dbReference>
<evidence type="ECO:0000313" key="1">
    <source>
        <dbReference type="EMBL" id="MFC4599330.1"/>
    </source>
</evidence>
<name>A0ABV9FEV9_9BACL</name>